<dbReference type="InterPro" id="IPR025110">
    <property type="entry name" value="AMP-bd_C"/>
</dbReference>
<dbReference type="Pfam" id="PF13193">
    <property type="entry name" value="AMP-binding_C"/>
    <property type="match status" value="1"/>
</dbReference>
<evidence type="ECO:0000256" key="9">
    <source>
        <dbReference type="ARBA" id="ARBA00023128"/>
    </source>
</evidence>
<keyword evidence="15" id="KW-1185">Reference proteome</keyword>
<dbReference type="PANTHER" id="PTHR43605:SF10">
    <property type="entry name" value="ACYL-COA SYNTHETASE MEDIUM CHAIN FAMILY MEMBER 3"/>
    <property type="match status" value="1"/>
</dbReference>
<dbReference type="GO" id="GO:0005759">
    <property type="term" value="C:mitochondrial matrix"/>
    <property type="evidence" value="ECO:0007669"/>
    <property type="project" value="TreeGrafter"/>
</dbReference>
<dbReference type="GO" id="GO:0005524">
    <property type="term" value="F:ATP binding"/>
    <property type="evidence" value="ECO:0007669"/>
    <property type="project" value="UniProtKB-KW"/>
</dbReference>
<keyword evidence="9" id="KW-0496">Mitochondrion</keyword>
<comment type="catalytic activity">
    <reaction evidence="11">
        <text>a medium-chain fatty acid + ATP + CoA = a medium-chain fatty acyl-CoA + AMP + diphosphate</text>
        <dbReference type="Rhea" id="RHEA:48340"/>
        <dbReference type="ChEBI" id="CHEBI:30616"/>
        <dbReference type="ChEBI" id="CHEBI:33019"/>
        <dbReference type="ChEBI" id="CHEBI:57287"/>
        <dbReference type="ChEBI" id="CHEBI:59558"/>
        <dbReference type="ChEBI" id="CHEBI:90546"/>
        <dbReference type="ChEBI" id="CHEBI:456215"/>
        <dbReference type="EC" id="6.2.1.2"/>
    </reaction>
    <physiologicalReaction direction="left-to-right" evidence="11">
        <dbReference type="Rhea" id="RHEA:48341"/>
    </physiologicalReaction>
</comment>
<keyword evidence="8" id="KW-0443">Lipid metabolism</keyword>
<dbReference type="GO" id="GO:0004321">
    <property type="term" value="F:fatty-acyl-CoA synthase activity"/>
    <property type="evidence" value="ECO:0007669"/>
    <property type="project" value="TreeGrafter"/>
</dbReference>
<reference evidence="14" key="1">
    <citation type="submission" date="2021-01" db="EMBL/GenBank/DDBJ databases">
        <authorList>
            <person name="Li R."/>
            <person name="Bekaert M."/>
        </authorList>
    </citation>
    <scope>NUCLEOTIDE SEQUENCE</scope>
    <source>
        <strain evidence="14">Farmed</strain>
    </source>
</reference>
<keyword evidence="7" id="KW-0460">Magnesium</keyword>
<keyword evidence="6" id="KW-0067">ATP-binding</keyword>
<evidence type="ECO:0000256" key="7">
    <source>
        <dbReference type="ARBA" id="ARBA00022842"/>
    </source>
</evidence>
<dbReference type="InterPro" id="IPR051087">
    <property type="entry name" value="Mitochondrial_ACSM"/>
</dbReference>
<protein>
    <recommendedName>
        <fullName evidence="10">medium-chain acyl-CoA ligase</fullName>
        <ecNumber evidence="10">6.2.1.2</ecNumber>
    </recommendedName>
</protein>
<evidence type="ECO:0000256" key="1">
    <source>
        <dbReference type="ARBA" id="ARBA00004173"/>
    </source>
</evidence>
<feature type="domain" description="AMP-binding enzyme C-terminal" evidence="13">
    <location>
        <begin position="512"/>
        <end position="592"/>
    </location>
</feature>
<keyword evidence="4" id="KW-0479">Metal-binding</keyword>
<comment type="similarity">
    <text evidence="2">Belongs to the ATP-dependent AMP-binding enzyme family.</text>
</comment>
<dbReference type="GO" id="GO:0006637">
    <property type="term" value="P:acyl-CoA metabolic process"/>
    <property type="evidence" value="ECO:0007669"/>
    <property type="project" value="TreeGrafter"/>
</dbReference>
<proteinExistence type="inferred from homology"/>
<evidence type="ECO:0000256" key="10">
    <source>
        <dbReference type="ARBA" id="ARBA00039009"/>
    </source>
</evidence>
<dbReference type="Proteomes" id="UP000597762">
    <property type="component" value="Unassembled WGS sequence"/>
</dbReference>
<keyword evidence="5" id="KW-0547">Nucleotide-binding</keyword>
<dbReference type="PANTHER" id="PTHR43605">
    <property type="entry name" value="ACYL-COENZYME A SYNTHETASE"/>
    <property type="match status" value="1"/>
</dbReference>
<evidence type="ECO:0000256" key="6">
    <source>
        <dbReference type="ARBA" id="ARBA00022840"/>
    </source>
</evidence>
<dbReference type="EMBL" id="CAHIKZ030005560">
    <property type="protein sequence ID" value="CAE1329757.1"/>
    <property type="molecule type" value="Genomic_DNA"/>
</dbReference>
<comment type="subcellular location">
    <subcellularLocation>
        <location evidence="1">Mitochondrion</location>
    </subcellularLocation>
</comment>
<dbReference type="GO" id="GO:0006633">
    <property type="term" value="P:fatty acid biosynthetic process"/>
    <property type="evidence" value="ECO:0007669"/>
    <property type="project" value="TreeGrafter"/>
</dbReference>
<sequence>MLNHTNNIQQAYYSICSSYSSSHSFFLSYLPFRYYMTINNDRDHNRPDHAVPESGLTDYETERKNFNIHVEKFYNFCTDIIDKWAATEKRSSEIEKLAFWWKDDNKKEIKWTFGDLQRQSNQVANMLSNKCGLKKGDRLIVILPRVPEWWLINLAAIRAGLILSPGTTQLRAGDIQHRLQLSGAKCIIADNSTRDLIDQVAGKCPDLLYKIYLGPKSDTRLPWLNFDELLSQEPETFQNVKTYSSDPMIWFFTSGTTGKPKMTEHTYASYGLGSSVTARYFLTAQRSDVIWNISDTGWAKSAWSSLFAPWLAGACVFVHHTSNIKFQVEPVLQNLEDYEISVLCVPATVLRLIVQHDLTSRKFKALRHCVSAGEPVNPDLIVKWKKDTKLDLYEGFGQTETTLLCSNYPFIEQKIGSMGKPPPGIDLQIVDNEGNILPHDTEGNLAVRYRPQRPVGLFSKYVSEPNVTASVFCGDFYLTGDRAMMDKDGYFWFIGRSDDVIITSGYRIGPFEVESALIQHPAVLESAVVSSPDPVRGEIVKAFVKLVSDYQNTDYTNLIKELQEHTKMITAPYKYPRKIEFVDELPKTVSGKIRRVELRNKEWHKVNN</sequence>
<dbReference type="FunFam" id="3.30.300.30:FF:000005">
    <property type="entry name" value="Acyl-coenzyme A synthetase ACSM5, mitochondrial"/>
    <property type="match status" value="1"/>
</dbReference>
<evidence type="ECO:0000256" key="11">
    <source>
        <dbReference type="ARBA" id="ARBA00048477"/>
    </source>
</evidence>
<dbReference type="Gene3D" id="3.40.50.12780">
    <property type="entry name" value="N-terminal domain of ligase-like"/>
    <property type="match status" value="1"/>
</dbReference>
<dbReference type="Pfam" id="PF00501">
    <property type="entry name" value="AMP-binding"/>
    <property type="match status" value="1"/>
</dbReference>
<dbReference type="EC" id="6.2.1.2" evidence="10"/>
<dbReference type="InterPro" id="IPR000873">
    <property type="entry name" value="AMP-dep_synth/lig_dom"/>
</dbReference>
<dbReference type="InterPro" id="IPR042099">
    <property type="entry name" value="ANL_N_sf"/>
</dbReference>
<dbReference type="Gene3D" id="3.30.300.30">
    <property type="match status" value="1"/>
</dbReference>
<name>A0A812ESI6_ACAPH</name>
<feature type="domain" description="AMP-dependent synthetase/ligase" evidence="12">
    <location>
        <begin position="96"/>
        <end position="448"/>
    </location>
</feature>
<dbReference type="OrthoDB" id="6614653at2759"/>
<evidence type="ECO:0000313" key="15">
    <source>
        <dbReference type="Proteomes" id="UP000597762"/>
    </source>
</evidence>
<dbReference type="GO" id="GO:0046872">
    <property type="term" value="F:metal ion binding"/>
    <property type="evidence" value="ECO:0007669"/>
    <property type="project" value="UniProtKB-KW"/>
</dbReference>
<evidence type="ECO:0000256" key="2">
    <source>
        <dbReference type="ARBA" id="ARBA00006432"/>
    </source>
</evidence>
<evidence type="ECO:0000256" key="5">
    <source>
        <dbReference type="ARBA" id="ARBA00022741"/>
    </source>
</evidence>
<accession>A0A812ESI6</accession>
<organism evidence="14 15">
    <name type="scientific">Acanthosepion pharaonis</name>
    <name type="common">Pharaoh cuttlefish</name>
    <name type="synonym">Sepia pharaonis</name>
    <dbReference type="NCBI Taxonomy" id="158019"/>
    <lineage>
        <taxon>Eukaryota</taxon>
        <taxon>Metazoa</taxon>
        <taxon>Spiralia</taxon>
        <taxon>Lophotrochozoa</taxon>
        <taxon>Mollusca</taxon>
        <taxon>Cephalopoda</taxon>
        <taxon>Coleoidea</taxon>
        <taxon>Decapodiformes</taxon>
        <taxon>Sepiida</taxon>
        <taxon>Sepiina</taxon>
        <taxon>Sepiidae</taxon>
        <taxon>Acanthosepion</taxon>
    </lineage>
</organism>
<evidence type="ECO:0000313" key="14">
    <source>
        <dbReference type="EMBL" id="CAE1329757.1"/>
    </source>
</evidence>
<dbReference type="InterPro" id="IPR045851">
    <property type="entry name" value="AMP-bd_C_sf"/>
</dbReference>
<keyword evidence="3 14" id="KW-0436">Ligase</keyword>
<dbReference type="AlphaFoldDB" id="A0A812ESI6"/>
<evidence type="ECO:0000256" key="3">
    <source>
        <dbReference type="ARBA" id="ARBA00022598"/>
    </source>
</evidence>
<evidence type="ECO:0000256" key="4">
    <source>
        <dbReference type="ARBA" id="ARBA00022723"/>
    </source>
</evidence>
<dbReference type="SUPFAM" id="SSF56801">
    <property type="entry name" value="Acetyl-CoA synthetase-like"/>
    <property type="match status" value="1"/>
</dbReference>
<gene>
    <name evidence="14" type="ORF">SPHA_79183</name>
</gene>
<dbReference type="FunFam" id="3.40.50.12780:FF:000007">
    <property type="entry name" value="Acyl-coenzyme A synthetase ACSM2A, mitochondrial"/>
    <property type="match status" value="1"/>
</dbReference>
<evidence type="ECO:0000256" key="8">
    <source>
        <dbReference type="ARBA" id="ARBA00023098"/>
    </source>
</evidence>
<comment type="caution">
    <text evidence="14">The sequence shown here is derived from an EMBL/GenBank/DDBJ whole genome shotgun (WGS) entry which is preliminary data.</text>
</comment>
<evidence type="ECO:0000259" key="12">
    <source>
        <dbReference type="Pfam" id="PF00501"/>
    </source>
</evidence>
<evidence type="ECO:0000259" key="13">
    <source>
        <dbReference type="Pfam" id="PF13193"/>
    </source>
</evidence>
<dbReference type="GO" id="GO:0031956">
    <property type="term" value="F:medium-chain fatty acid-CoA ligase activity"/>
    <property type="evidence" value="ECO:0007669"/>
    <property type="project" value="UniProtKB-EC"/>
</dbReference>